<dbReference type="PRINTS" id="PR00664">
    <property type="entry name" value="OCTOPAMINER"/>
</dbReference>
<dbReference type="PRINTS" id="PR00237">
    <property type="entry name" value="GPCRRHODOPSN"/>
</dbReference>
<reference evidence="14" key="1">
    <citation type="submission" date="2021-02" db="EMBL/GenBank/DDBJ databases">
        <authorList>
            <person name="Nowell W R."/>
        </authorList>
    </citation>
    <scope>NUCLEOTIDE SEQUENCE</scope>
</reference>
<feature type="transmembrane region" description="Helical" evidence="12">
    <location>
        <begin position="225"/>
        <end position="250"/>
    </location>
</feature>
<feature type="domain" description="G-protein coupled receptors family 1 profile" evidence="13">
    <location>
        <begin position="125"/>
        <end position="560"/>
    </location>
</feature>
<feature type="compositionally biased region" description="Basic residues" evidence="11">
    <location>
        <begin position="334"/>
        <end position="354"/>
    </location>
</feature>
<dbReference type="InterPro" id="IPR002002">
    <property type="entry name" value="Octopmn_rcpt"/>
</dbReference>
<evidence type="ECO:0000256" key="4">
    <source>
        <dbReference type="ARBA" id="ARBA00022989"/>
    </source>
</evidence>
<evidence type="ECO:0000256" key="9">
    <source>
        <dbReference type="ARBA" id="ARBA00023224"/>
    </source>
</evidence>
<feature type="transmembrane region" description="Helical" evidence="12">
    <location>
        <begin position="111"/>
        <end position="134"/>
    </location>
</feature>
<dbReference type="Gene3D" id="1.20.1070.10">
    <property type="entry name" value="Rhodopsin 7-helix transmembrane proteins"/>
    <property type="match status" value="2"/>
</dbReference>
<dbReference type="PANTHER" id="PTHR24248:SF174">
    <property type="entry name" value="TYRAMINE_OCTOPAMINE RECEPTOR"/>
    <property type="match status" value="1"/>
</dbReference>
<gene>
    <name evidence="14" type="ORF">JBS370_LOCUS13496</name>
</gene>
<evidence type="ECO:0000256" key="6">
    <source>
        <dbReference type="ARBA" id="ARBA00023136"/>
    </source>
</evidence>
<evidence type="ECO:0000256" key="11">
    <source>
        <dbReference type="SAM" id="MobiDB-lite"/>
    </source>
</evidence>
<dbReference type="GO" id="GO:0004989">
    <property type="term" value="F:octopamine receptor activity"/>
    <property type="evidence" value="ECO:0007669"/>
    <property type="project" value="InterPro"/>
</dbReference>
<feature type="transmembrane region" description="Helical" evidence="12">
    <location>
        <begin position="507"/>
        <end position="531"/>
    </location>
</feature>
<keyword evidence="4 12" id="KW-1133">Transmembrane helix</keyword>
<protein>
    <recommendedName>
        <fullName evidence="13">G-protein coupled receptors family 1 profile domain-containing protein</fullName>
    </recommendedName>
</protein>
<dbReference type="InterPro" id="IPR017452">
    <property type="entry name" value="GPCR_Rhodpsn_7TM"/>
</dbReference>
<dbReference type="AlphaFoldDB" id="A0A818ZE74"/>
<feature type="transmembrane region" description="Helical" evidence="12">
    <location>
        <begin position="146"/>
        <end position="171"/>
    </location>
</feature>
<evidence type="ECO:0000313" key="14">
    <source>
        <dbReference type="EMBL" id="CAF3767746.1"/>
    </source>
</evidence>
<keyword evidence="9 10" id="KW-0807">Transducer</keyword>
<comment type="subcellular location">
    <subcellularLocation>
        <location evidence="1">Cell membrane</location>
        <topology evidence="1">Multi-pass membrane protein</topology>
    </subcellularLocation>
</comment>
<feature type="transmembrane region" description="Helical" evidence="12">
    <location>
        <begin position="270"/>
        <end position="296"/>
    </location>
</feature>
<name>A0A818ZE74_9BILA</name>
<keyword evidence="3 10" id="KW-0812">Transmembrane</keyword>
<dbReference type="EMBL" id="CAJOBD010001160">
    <property type="protein sequence ID" value="CAF3767746.1"/>
    <property type="molecule type" value="Genomic_DNA"/>
</dbReference>
<dbReference type="SUPFAM" id="SSF81321">
    <property type="entry name" value="Family A G protein-coupled receptor-like"/>
    <property type="match status" value="1"/>
</dbReference>
<dbReference type="PANTHER" id="PTHR24248">
    <property type="entry name" value="ADRENERGIC RECEPTOR-RELATED G-PROTEIN COUPLED RECEPTOR"/>
    <property type="match status" value="1"/>
</dbReference>
<evidence type="ECO:0000256" key="3">
    <source>
        <dbReference type="ARBA" id="ARBA00022692"/>
    </source>
</evidence>
<comment type="similarity">
    <text evidence="10">Belongs to the G-protein coupled receptor 1 family.</text>
</comment>
<feature type="transmembrane region" description="Helical" evidence="12">
    <location>
        <begin position="183"/>
        <end position="204"/>
    </location>
</feature>
<dbReference type="SMART" id="SM01381">
    <property type="entry name" value="7TM_GPCR_Srsx"/>
    <property type="match status" value="1"/>
</dbReference>
<evidence type="ECO:0000259" key="13">
    <source>
        <dbReference type="PROSITE" id="PS50262"/>
    </source>
</evidence>
<proteinExistence type="inferred from homology"/>
<dbReference type="PROSITE" id="PS00237">
    <property type="entry name" value="G_PROTEIN_RECEP_F1_1"/>
    <property type="match status" value="1"/>
</dbReference>
<keyword evidence="6 12" id="KW-0472">Membrane</keyword>
<evidence type="ECO:0000256" key="1">
    <source>
        <dbReference type="ARBA" id="ARBA00004651"/>
    </source>
</evidence>
<evidence type="ECO:0000256" key="8">
    <source>
        <dbReference type="ARBA" id="ARBA00023180"/>
    </source>
</evidence>
<evidence type="ECO:0000256" key="12">
    <source>
        <dbReference type="SAM" id="Phobius"/>
    </source>
</evidence>
<comment type="caution">
    <text evidence="14">The sequence shown here is derived from an EMBL/GenBank/DDBJ whole genome shotgun (WGS) entry which is preliminary data.</text>
</comment>
<sequence length="595" mass="67725">MFIYGYLIANYEANNIVVYLFTALQLPLTISIRRSEVENLFLPNDYSDNDILLPLNISNIDWYLISSSDSQMSLLSPPTFNYFTSINSTTIISSSSSSLARPMPLVKALPVAFVLSSIVVLCICGNILVILSVFTFRPLRTVQNFFIVSLAFSDMFVAIIVMPFHIVTHILKRWIFGKIFCQIFVTSDVLLCTSSILNLCAIALDRYWAISDPIQYARQRTMRRVLLMIMLVWILSGTISIPPIIATMLGSSELQNFNELQCELSNNKAYVIYSACGSFYIPAFIMTIVYAHVFIATRKRFQERAKAAAKLAKATRTNNNQASPTDMTIDNSIKHKHHHHHRHHHHHHRKKHICKSSTCQSTGSSLKSSASNGSGTENFSVDDVEETKYLKISSSNKNHLIECPTIDIDTSQGLLSINNDDNKILSKNELAIPLFNQNPIDEKKIENGCLIQQQHVSVQTTELLNSKRSLAKDTGRRSLFKGKSLATLMNERQKISLTRERRLSRTLGIIISVFLLCWLPFFLVYILSAFIDMSLYIKEPLPTLILWLGYINSACNPLIYTVFNVEFRTAFKRLLFPRSMNNPFNQNYSHKLYRN</sequence>
<dbReference type="GO" id="GO:0005886">
    <property type="term" value="C:plasma membrane"/>
    <property type="evidence" value="ECO:0007669"/>
    <property type="project" value="UniProtKB-SubCell"/>
</dbReference>
<evidence type="ECO:0000313" key="15">
    <source>
        <dbReference type="Proteomes" id="UP000663836"/>
    </source>
</evidence>
<keyword evidence="5 10" id="KW-0297">G-protein coupled receptor</keyword>
<keyword evidence="2" id="KW-1003">Cell membrane</keyword>
<keyword evidence="8" id="KW-0325">Glycoprotein</keyword>
<evidence type="ECO:0000256" key="7">
    <source>
        <dbReference type="ARBA" id="ARBA00023170"/>
    </source>
</evidence>
<dbReference type="Pfam" id="PF00001">
    <property type="entry name" value="7tm_1"/>
    <property type="match status" value="1"/>
</dbReference>
<evidence type="ECO:0000256" key="5">
    <source>
        <dbReference type="ARBA" id="ARBA00023040"/>
    </source>
</evidence>
<feature type="region of interest" description="Disordered" evidence="11">
    <location>
        <begin position="334"/>
        <end position="360"/>
    </location>
</feature>
<organism evidence="14 15">
    <name type="scientific">Rotaria sordida</name>
    <dbReference type="NCBI Taxonomy" id="392033"/>
    <lineage>
        <taxon>Eukaryota</taxon>
        <taxon>Metazoa</taxon>
        <taxon>Spiralia</taxon>
        <taxon>Gnathifera</taxon>
        <taxon>Rotifera</taxon>
        <taxon>Eurotatoria</taxon>
        <taxon>Bdelloidea</taxon>
        <taxon>Philodinida</taxon>
        <taxon>Philodinidae</taxon>
        <taxon>Rotaria</taxon>
    </lineage>
</organism>
<dbReference type="PROSITE" id="PS50262">
    <property type="entry name" value="G_PROTEIN_RECEP_F1_2"/>
    <property type="match status" value="1"/>
</dbReference>
<feature type="transmembrane region" description="Helical" evidence="12">
    <location>
        <begin position="543"/>
        <end position="563"/>
    </location>
</feature>
<keyword evidence="7 10" id="KW-0675">Receptor</keyword>
<evidence type="ECO:0000256" key="10">
    <source>
        <dbReference type="RuleBase" id="RU000688"/>
    </source>
</evidence>
<evidence type="ECO:0000256" key="2">
    <source>
        <dbReference type="ARBA" id="ARBA00022475"/>
    </source>
</evidence>
<dbReference type="InterPro" id="IPR000276">
    <property type="entry name" value="GPCR_Rhodpsn"/>
</dbReference>
<accession>A0A818ZE74</accession>
<dbReference type="Proteomes" id="UP000663836">
    <property type="component" value="Unassembled WGS sequence"/>
</dbReference>